<dbReference type="EMBL" id="NMUH01009459">
    <property type="protein sequence ID" value="MQM20074.1"/>
    <property type="molecule type" value="Genomic_DNA"/>
</dbReference>
<evidence type="ECO:0000256" key="1">
    <source>
        <dbReference type="SAM" id="MobiDB-lite"/>
    </source>
</evidence>
<feature type="compositionally biased region" description="Basic and acidic residues" evidence="1">
    <location>
        <begin position="134"/>
        <end position="143"/>
    </location>
</feature>
<reference evidence="2" key="1">
    <citation type="submission" date="2017-07" db="EMBL/GenBank/DDBJ databases">
        <title>Taro Niue Genome Assembly and Annotation.</title>
        <authorList>
            <person name="Atibalentja N."/>
            <person name="Keating K."/>
            <person name="Fields C.J."/>
        </authorList>
    </citation>
    <scope>NUCLEOTIDE SEQUENCE</scope>
    <source>
        <strain evidence="2">Niue_2</strain>
        <tissue evidence="2">Leaf</tissue>
    </source>
</reference>
<dbReference type="AlphaFoldDB" id="A0A843XK95"/>
<organism evidence="2 3">
    <name type="scientific">Colocasia esculenta</name>
    <name type="common">Wild taro</name>
    <name type="synonym">Arum esculentum</name>
    <dbReference type="NCBI Taxonomy" id="4460"/>
    <lineage>
        <taxon>Eukaryota</taxon>
        <taxon>Viridiplantae</taxon>
        <taxon>Streptophyta</taxon>
        <taxon>Embryophyta</taxon>
        <taxon>Tracheophyta</taxon>
        <taxon>Spermatophyta</taxon>
        <taxon>Magnoliopsida</taxon>
        <taxon>Liliopsida</taxon>
        <taxon>Araceae</taxon>
        <taxon>Aroideae</taxon>
        <taxon>Colocasieae</taxon>
        <taxon>Colocasia</taxon>
    </lineage>
</organism>
<dbReference type="PANTHER" id="PTHR33476">
    <property type="entry name" value="EMB|CAB62613.1"/>
    <property type="match status" value="1"/>
</dbReference>
<name>A0A843XK95_COLES</name>
<gene>
    <name evidence="2" type="ORF">Taro_053090</name>
</gene>
<feature type="compositionally biased region" description="Basic and acidic residues" evidence="1">
    <location>
        <begin position="36"/>
        <end position="51"/>
    </location>
</feature>
<evidence type="ECO:0000313" key="3">
    <source>
        <dbReference type="Proteomes" id="UP000652761"/>
    </source>
</evidence>
<proteinExistence type="predicted"/>
<evidence type="ECO:0008006" key="4">
    <source>
        <dbReference type="Google" id="ProtNLM"/>
    </source>
</evidence>
<feature type="region of interest" description="Disordered" evidence="1">
    <location>
        <begin position="25"/>
        <end position="78"/>
    </location>
</feature>
<feature type="region of interest" description="Disordered" evidence="1">
    <location>
        <begin position="116"/>
        <end position="146"/>
    </location>
</feature>
<dbReference type="OrthoDB" id="1916242at2759"/>
<keyword evidence="3" id="KW-1185">Reference proteome</keyword>
<comment type="caution">
    <text evidence="2">The sequence shown here is derived from an EMBL/GenBank/DDBJ whole genome shotgun (WGS) entry which is preliminary data.</text>
</comment>
<evidence type="ECO:0000313" key="2">
    <source>
        <dbReference type="EMBL" id="MQM20074.1"/>
    </source>
</evidence>
<protein>
    <recommendedName>
        <fullName evidence="4">Protein POLAR LOCALIZATION DURING ASYMMETRIC DIVISION AND REDISTRIBUTION</fullName>
    </recommendedName>
</protein>
<dbReference type="Proteomes" id="UP000652761">
    <property type="component" value="Unassembled WGS sequence"/>
</dbReference>
<dbReference type="GO" id="GO:0008356">
    <property type="term" value="P:asymmetric cell division"/>
    <property type="evidence" value="ECO:0007669"/>
    <property type="project" value="InterPro"/>
</dbReference>
<feature type="compositionally biased region" description="Basic residues" evidence="1">
    <location>
        <begin position="67"/>
        <end position="76"/>
    </location>
</feature>
<dbReference type="PANTHER" id="PTHR33476:SF22">
    <property type="entry name" value="PROTEIN POLAR LOCALIZATION DURING ASYMMETRIC DIVISION AND REDISTRIBUTION"/>
    <property type="match status" value="1"/>
</dbReference>
<sequence length="436" mass="48433">MGLSSRERRKRVLVLMAARLCRLGGGESDAGEEEEMRIADVLHEQEEEKVGSSRSGNSDGGSTGCSGRRRKQRRKGASSPSVRCLSSWWLPSRLFLRCKSLEEEGDMAMEQAVAVQDEGEVDGASSLVGSSSGTRREASGGREGEEEVVSSLEAMALSGDGWDRPVLSGGGWMQRPVGEKPEQTYLSIGMGAGLVFLLTRSVTEFNKMTELRSEMETLLKEMKGVAQKKDAGRRSSVDPKNNLACCSSISCGNMEWSNELSMQEYSSHDPSLELLEGSSVAEIGGHSSGCINKAYQEDESVRIDQMEEELKSELELLQLNLDKQESSELLSFELPCDKSNVCKYFDENSVIEHAEPKEEPEESAEGTCRDRYGVSPQELVSRLHELVEAQQQERIAELESALQLAHIKLREKEMEACWWRDTARLVSQHKQETLHR</sequence>
<accession>A0A843XK95</accession>
<dbReference type="InterPro" id="IPR040348">
    <property type="entry name" value="POLAR-like"/>
</dbReference>